<dbReference type="InterPro" id="IPR036116">
    <property type="entry name" value="FN3_sf"/>
</dbReference>
<dbReference type="Gene3D" id="2.60.40.1080">
    <property type="match status" value="1"/>
</dbReference>
<accession>A0A174EPB6</accession>
<dbReference type="InterPro" id="IPR048395">
    <property type="entry name" value="Glyco_hydro_31_C"/>
</dbReference>
<dbReference type="InterPro" id="IPR011013">
    <property type="entry name" value="Gal_mutarotase_sf_dom"/>
</dbReference>
<name>A0A174EPB6_9FIRM</name>
<keyword evidence="2 8" id="KW-0326">Glycosidase</keyword>
<dbReference type="GO" id="GO:0030246">
    <property type="term" value="F:carbohydrate binding"/>
    <property type="evidence" value="ECO:0007669"/>
    <property type="project" value="InterPro"/>
</dbReference>
<dbReference type="PROSITE" id="PS50022">
    <property type="entry name" value="FA58C_3"/>
    <property type="match status" value="2"/>
</dbReference>
<feature type="compositionally biased region" description="Low complexity" evidence="3">
    <location>
        <begin position="2045"/>
        <end position="2058"/>
    </location>
</feature>
<dbReference type="EMBL" id="CYZO01000042">
    <property type="protein sequence ID" value="CUO39634.1"/>
    <property type="molecule type" value="Genomic_DNA"/>
</dbReference>
<evidence type="ECO:0000313" key="9">
    <source>
        <dbReference type="Proteomes" id="UP000095787"/>
    </source>
</evidence>
<dbReference type="InterPro" id="IPR000322">
    <property type="entry name" value="Glyco_hydro_31_TIM"/>
</dbReference>
<reference evidence="8 9" key="1">
    <citation type="submission" date="2015-09" db="EMBL/GenBank/DDBJ databases">
        <authorList>
            <consortium name="Pathogen Informatics"/>
        </authorList>
    </citation>
    <scope>NUCLEOTIDE SEQUENCE [LARGE SCALE GENOMIC DNA]</scope>
    <source>
        <strain evidence="8 9">2789STDY5834841</strain>
    </source>
</reference>
<dbReference type="Pfam" id="PF13802">
    <property type="entry name" value="Gal_mutarotas_2"/>
    <property type="match status" value="1"/>
</dbReference>
<dbReference type="InterPro" id="IPR013783">
    <property type="entry name" value="Ig-like_fold"/>
</dbReference>
<dbReference type="InterPro" id="IPR008979">
    <property type="entry name" value="Galactose-bd-like_sf"/>
</dbReference>
<comment type="similarity">
    <text evidence="1">Belongs to the glycosyl hydrolase 31 family.</text>
</comment>
<feature type="domain" description="F5/8 type C" evidence="6">
    <location>
        <begin position="1082"/>
        <end position="1173"/>
    </location>
</feature>
<feature type="signal peptide" evidence="5">
    <location>
        <begin position="1"/>
        <end position="35"/>
    </location>
</feature>
<protein>
    <submittedName>
        <fullName evidence="8">Alpha-xylosidase</fullName>
        <ecNumber evidence="8">3.2.1.177</ecNumber>
    </submittedName>
</protein>
<dbReference type="SUPFAM" id="SSF49373">
    <property type="entry name" value="Invasin/intimin cell-adhesion fragments"/>
    <property type="match status" value="1"/>
</dbReference>
<feature type="region of interest" description="Disordered" evidence="3">
    <location>
        <begin position="2019"/>
        <end position="2060"/>
    </location>
</feature>
<dbReference type="SUPFAM" id="SSF74650">
    <property type="entry name" value="Galactose mutarotase-like"/>
    <property type="match status" value="1"/>
</dbReference>
<feature type="chain" id="PRO_5008020945" evidence="5">
    <location>
        <begin position="36"/>
        <end position="2102"/>
    </location>
</feature>
<dbReference type="SUPFAM" id="SSF51445">
    <property type="entry name" value="(Trans)glycosidases"/>
    <property type="match status" value="1"/>
</dbReference>
<dbReference type="Gene3D" id="1.20.1270.90">
    <property type="entry name" value="AF1782-like"/>
    <property type="match status" value="1"/>
</dbReference>
<dbReference type="InterPro" id="IPR013780">
    <property type="entry name" value="Glyco_hydro_b"/>
</dbReference>
<dbReference type="Pfam" id="PF00754">
    <property type="entry name" value="F5_F8_type_C"/>
    <property type="match status" value="2"/>
</dbReference>
<evidence type="ECO:0000259" key="7">
    <source>
        <dbReference type="PROSITE" id="PS50853"/>
    </source>
</evidence>
<evidence type="ECO:0000256" key="1">
    <source>
        <dbReference type="ARBA" id="ARBA00007806"/>
    </source>
</evidence>
<proteinExistence type="inferred from homology"/>
<evidence type="ECO:0000256" key="3">
    <source>
        <dbReference type="SAM" id="MobiDB-lite"/>
    </source>
</evidence>
<dbReference type="InterPro" id="IPR017853">
    <property type="entry name" value="GH"/>
</dbReference>
<feature type="compositionally biased region" description="Gly residues" evidence="3">
    <location>
        <begin position="2035"/>
        <end position="2044"/>
    </location>
</feature>
<dbReference type="PANTHER" id="PTHR22762:SF166">
    <property type="entry name" value="ALPHA-GLUCOSIDASE"/>
    <property type="match status" value="1"/>
</dbReference>
<evidence type="ECO:0000256" key="5">
    <source>
        <dbReference type="SAM" id="SignalP"/>
    </source>
</evidence>
<sequence length="2102" mass="230570">MKWTKKMKGAGKKAAVTVTALGMVLTAFPPIPAKAAEEFAGQLTSVESVEKGSKDNIVVVKFNGGVTAQLTFLEDGIFRYNVDPSGEFSKYATPKSQAHVGRIQQYSDDSSNYSHPKADISDKDGKITIKSGSVSVEFDKATAKMKVLSGDKVVMEEKEALSISNSATVQTLKKNNGENFYGGGTQNGRFVHTGETINIANESNWTDGGVASPNPFYYTTSGYGVLRNTFADGKYDFGKSEGDTVTATHKEKEFDAYYFVSDGKDSSEKTQELLSEYYHVTGNPVLLPEYAFYEGHLNAYNRDSWSDTEGGKGWTIKGNEPYTSAGTTKYESGMSTGYKPKDGMNIESLNGTKPTVGIENYPKVEAPYKYSARQVIDDYFTYDMPIGYFLPNDGYGAGYGQNGYGKTGGVDNEGKSSQERLAAVAANVQNLADFTKYANEKGVATGLWTQSYLTPDSNPKTEWQLLRDFKNEVKVGGVSTLKTDVAWVGHGYSMQLDGVKTAYDIATTEGKVRPNIISLDGWAGSQRYCGIWTGDQYGGEWEYIRFHIPTYIGTSLSGNPNIGSDMDGIFGGNQLIATRDYQWKSFTPLMLNMDGWGTYAKMPYTFGDPYTGINRMYLKTKAQLLPYIYTGAASAANIDTGNGDTGLPLIRAMFLEYPDDSYASSKEMQYQYMLGSNLLVAPIYKSTAADDKGNDVRNNIYLPDSKEVWIDYFTGQQYQGGQVLNNFAAPLWKLPVFVKNGAIIPMWEENNTPEQIKKENRIVEFWPDGKTSYTMFEDDGKFVENDLKEDGDYGKITKTSYGAHVSTKYTSEVKDGTATLTAEKSTGNYTGYKKDKNTTFVVNVSKEPTKVTAKNGSDSLTLDKVQSKADFDKKSAEAGKAVYFYDESPAIETYASEKETEIANLVKDVKRTPKLYVKFAQADAKSVAQTLVLEGFENDGKLPQDKLNKNLTVPTLTENEEAKTPTSITLAWNKVADATTYELLVDGVVFSVGDVETYTHTDLGYHSEHKYKVRSRNAEGYSEWSEEKTFQSAEDPWKDTPAPQTITWTGGLYGNHSADLAFDRTFQKSDGGFHSDGNAIGQTLTVDYGKAYEIDKIEYYPRDDAGNGTVEEMKLETSLDGVHWSEAKTYKWAVNKDMKLMDKLDCGARYIRFTPLKALGNFFSASEIKVYKKENTGAFAVGSTNKAEAVTDADYTNMKNYLGVCEKDKLFADQIKSRYGDINMNNIYDVYDYAFTMFQLDGGTKKTDSVSGEAMLLASSDSVKKGETFTIDVYAQNVAGLNAFGQVINYDNSKVQYVSCEVSPLLAQMENLTANKEYDDRAYVNLAFANRGDKELYAGSDVLATITMKAKENISTTDAKVIDLSKVTLIGPNYSTIESEVDTEVEIPDVPATEKKFGQADFDITMTNEKLTEDNTDDPNVNKLIQQNNYNGLFDGTFGRDFEFKWDISSNHVNGKLPDYIILPTTMHLALKNPEALNKVVVSNANEGNGYLNKVSAKLIYTDDTSSDEIKFETKQEKYTFEFAGDKAVKEVQITFLDAKSTSDVKNMLTLAELELSNLSNTPVTGITADPNNAKEMYVGTLADINATVQPDNATNKFFTVESSNQDVVKILTLADENGHPTYKARAMKEGKSTITLTAAGNKDAKATYEITVKAGVDISGLNEALAKARTYQASAYTEESYGQLTAAVNAATELLKGEYTKNQVLEAQMAIYAAIDGLTFRPLDETKLLDAKAEGFTVTATSECDPDKLEDGLATNVLDGKEDNYWHTEYNKDVLPQSLNFDLGGLYNLTDITFLARQGVTNGDILKAQIFVGSDKEDMKSVGTYEFDEEGNVLVNRDQYQQIAFDAKDVRYVEFKVLEAGAQDKFASMAEIRFYGEKTTAALKALYDSYVAENLNKADYTAESWAVYEAKMNEAKALIEAKDTTNAAAGEALTALQTAHDRLVKLNPDPQPGDVDKSGLTTLYNQYKDTKADGYTAESWTAFNEALMKAQSVLANPNATQDEVNAAKEALQTAYDGLVKDTTPDPNPNPNPDGNGGSGGNSGSNGNSGNSGNSGSNGSNGNGGNAAVVTGDSANIAGYLMALVAAGGIAVVTFFRRKRVK</sequence>
<evidence type="ECO:0000256" key="2">
    <source>
        <dbReference type="ARBA" id="ARBA00023295"/>
    </source>
</evidence>
<dbReference type="SUPFAM" id="SSF49265">
    <property type="entry name" value="Fibronectin type III"/>
    <property type="match status" value="1"/>
</dbReference>
<feature type="domain" description="F5/8 type C" evidence="6">
    <location>
        <begin position="1721"/>
        <end position="1878"/>
    </location>
</feature>
<gene>
    <name evidence="8" type="primary">yicI</name>
    <name evidence="8" type="ORF">ERS852456_02442</name>
</gene>
<feature type="transmembrane region" description="Helical" evidence="4">
    <location>
        <begin position="2077"/>
        <end position="2096"/>
    </location>
</feature>
<dbReference type="Pfam" id="PF21365">
    <property type="entry name" value="Glyco_hydro_31_3rd"/>
    <property type="match status" value="1"/>
</dbReference>
<dbReference type="SMART" id="SM00635">
    <property type="entry name" value="BID_2"/>
    <property type="match status" value="1"/>
</dbReference>
<keyword evidence="4" id="KW-0472">Membrane</keyword>
<evidence type="ECO:0000313" key="8">
    <source>
        <dbReference type="EMBL" id="CUO39634.1"/>
    </source>
</evidence>
<dbReference type="Proteomes" id="UP000095787">
    <property type="component" value="Unassembled WGS sequence"/>
</dbReference>
<dbReference type="Gene3D" id="2.60.40.680">
    <property type="match status" value="1"/>
</dbReference>
<dbReference type="GO" id="GO:0061634">
    <property type="term" value="F:alpha-D-xyloside xylohydrolase"/>
    <property type="evidence" value="ECO:0007669"/>
    <property type="project" value="UniProtKB-EC"/>
</dbReference>
<keyword evidence="4" id="KW-1133">Transmembrane helix</keyword>
<dbReference type="Gene3D" id="2.60.40.1760">
    <property type="entry name" value="glycosyl hydrolase (family 31)"/>
    <property type="match status" value="1"/>
</dbReference>
<dbReference type="InterPro" id="IPR008964">
    <property type="entry name" value="Invasin/intimin_cell_adhesion"/>
</dbReference>
<dbReference type="SUPFAM" id="SSF49384">
    <property type="entry name" value="Carbohydrate-binding domain"/>
    <property type="match status" value="1"/>
</dbReference>
<dbReference type="Gene3D" id="2.60.120.260">
    <property type="entry name" value="Galactose-binding domain-like"/>
    <property type="match status" value="3"/>
</dbReference>
<dbReference type="Gene3D" id="1.20.1270.70">
    <property type="entry name" value="Designed single chain three-helix bundle"/>
    <property type="match status" value="2"/>
</dbReference>
<dbReference type="CDD" id="cd14752">
    <property type="entry name" value="GH31_N"/>
    <property type="match status" value="1"/>
</dbReference>
<dbReference type="EC" id="3.2.1.177" evidence="8"/>
<dbReference type="GO" id="GO:0005975">
    <property type="term" value="P:carbohydrate metabolic process"/>
    <property type="evidence" value="ECO:0007669"/>
    <property type="project" value="InterPro"/>
</dbReference>
<dbReference type="InterPro" id="IPR025887">
    <property type="entry name" value="Glyco_hydro_31_N_dom"/>
</dbReference>
<dbReference type="Gene3D" id="2.60.40.1180">
    <property type="entry name" value="Golgi alpha-mannosidase II"/>
    <property type="match status" value="2"/>
</dbReference>
<keyword evidence="4" id="KW-0812">Transmembrane</keyword>
<dbReference type="InterPro" id="IPR000421">
    <property type="entry name" value="FA58C"/>
</dbReference>
<dbReference type="CDD" id="cd00063">
    <property type="entry name" value="FN3"/>
    <property type="match status" value="1"/>
</dbReference>
<dbReference type="Pfam" id="PF01055">
    <property type="entry name" value="Glyco_hydro_31_2nd"/>
    <property type="match status" value="1"/>
</dbReference>
<evidence type="ECO:0000259" key="6">
    <source>
        <dbReference type="PROSITE" id="PS50022"/>
    </source>
</evidence>
<keyword evidence="5" id="KW-0732">Signal</keyword>
<dbReference type="Gene3D" id="3.20.20.80">
    <property type="entry name" value="Glycosidases"/>
    <property type="match status" value="1"/>
</dbReference>
<feature type="domain" description="Fibronectin type-III" evidence="7">
    <location>
        <begin position="953"/>
        <end position="1035"/>
    </location>
</feature>
<dbReference type="PANTHER" id="PTHR22762">
    <property type="entry name" value="ALPHA-GLUCOSIDASE"/>
    <property type="match status" value="1"/>
</dbReference>
<dbReference type="RefSeq" id="WP_055159359.1">
    <property type="nucleotide sequence ID" value="NZ_CYZO01000042.1"/>
</dbReference>
<keyword evidence="8" id="KW-0378">Hydrolase</keyword>
<dbReference type="PROSITE" id="PS50853">
    <property type="entry name" value="FN3"/>
    <property type="match status" value="1"/>
</dbReference>
<evidence type="ECO:0000256" key="4">
    <source>
        <dbReference type="SAM" id="Phobius"/>
    </source>
</evidence>
<dbReference type="InterPro" id="IPR003961">
    <property type="entry name" value="FN3_dom"/>
</dbReference>
<organism evidence="8 9">
    <name type="scientific">[Ruminococcus] torques</name>
    <dbReference type="NCBI Taxonomy" id="33039"/>
    <lineage>
        <taxon>Bacteria</taxon>
        <taxon>Bacillati</taxon>
        <taxon>Bacillota</taxon>
        <taxon>Clostridia</taxon>
        <taxon>Lachnospirales</taxon>
        <taxon>Lachnospiraceae</taxon>
        <taxon>Mediterraneibacter</taxon>
    </lineage>
</organism>
<dbReference type="Pfam" id="PF07554">
    <property type="entry name" value="FIVAR"/>
    <property type="match status" value="3"/>
</dbReference>
<dbReference type="SUPFAM" id="SSF51011">
    <property type="entry name" value="Glycosyl hydrolase domain"/>
    <property type="match status" value="1"/>
</dbReference>
<dbReference type="InterPro" id="IPR003343">
    <property type="entry name" value="Big_2"/>
</dbReference>
<dbReference type="CDD" id="cd08759">
    <property type="entry name" value="Type_III_cohesin_like"/>
    <property type="match status" value="1"/>
</dbReference>
<dbReference type="InterPro" id="IPR008965">
    <property type="entry name" value="CBM2/CBM3_carb-bd_dom_sf"/>
</dbReference>
<dbReference type="SUPFAM" id="SSF49785">
    <property type="entry name" value="Galactose-binding domain-like"/>
    <property type="match status" value="2"/>
</dbReference>
<dbReference type="Gene3D" id="2.60.40.10">
    <property type="entry name" value="Immunoglobulins"/>
    <property type="match status" value="1"/>
</dbReference>